<dbReference type="AlphaFoldDB" id="A0A8A4ZC57"/>
<feature type="domain" description="PPIase FKBP-type" evidence="9">
    <location>
        <begin position="239"/>
        <end position="326"/>
    </location>
</feature>
<evidence type="ECO:0000256" key="7">
    <source>
        <dbReference type="SAM" id="MobiDB-lite"/>
    </source>
</evidence>
<dbReference type="Proteomes" id="UP000663937">
    <property type="component" value="Chromosome"/>
</dbReference>
<dbReference type="EMBL" id="CP071868">
    <property type="protein sequence ID" value="QTE29580.1"/>
    <property type="molecule type" value="Genomic_DNA"/>
</dbReference>
<evidence type="ECO:0000256" key="8">
    <source>
        <dbReference type="SAM" id="SignalP"/>
    </source>
</evidence>
<keyword evidence="11" id="KW-1185">Reference proteome</keyword>
<protein>
    <recommendedName>
        <fullName evidence="3 6">peptidylprolyl isomerase</fullName>
        <ecNumber evidence="3 6">5.2.1.8</ecNumber>
    </recommendedName>
</protein>
<accession>A0A8A4ZC57</accession>
<reference evidence="10" key="1">
    <citation type="submission" date="2021-03" db="EMBL/GenBank/DDBJ databases">
        <title>Pengzhenrongella sicca gen. nov., sp. nov., a new member of suborder Micrococcineae isolated from High-Arctic tundra soil.</title>
        <authorList>
            <person name="Peng F."/>
        </authorList>
    </citation>
    <scope>NUCLEOTIDE SEQUENCE</scope>
    <source>
        <strain evidence="10">LRZ-2</strain>
    </source>
</reference>
<feature type="region of interest" description="Disordered" evidence="7">
    <location>
        <begin position="27"/>
        <end position="50"/>
    </location>
</feature>
<keyword evidence="5 6" id="KW-0413">Isomerase</keyword>
<evidence type="ECO:0000313" key="10">
    <source>
        <dbReference type="EMBL" id="QTE29580.1"/>
    </source>
</evidence>
<name>A0A8A4ZC57_9MICO</name>
<dbReference type="InterPro" id="IPR046357">
    <property type="entry name" value="PPIase_dom_sf"/>
</dbReference>
<dbReference type="InterPro" id="IPR001179">
    <property type="entry name" value="PPIase_FKBP_dom"/>
</dbReference>
<keyword evidence="4 6" id="KW-0697">Rotamase</keyword>
<feature type="signal peptide" evidence="8">
    <location>
        <begin position="1"/>
        <end position="26"/>
    </location>
</feature>
<dbReference type="PROSITE" id="PS50059">
    <property type="entry name" value="FKBP_PPIASE"/>
    <property type="match status" value="1"/>
</dbReference>
<dbReference type="Gene3D" id="3.10.50.40">
    <property type="match status" value="2"/>
</dbReference>
<keyword evidence="8" id="KW-0732">Signal</keyword>
<dbReference type="GO" id="GO:0003755">
    <property type="term" value="F:peptidyl-prolyl cis-trans isomerase activity"/>
    <property type="evidence" value="ECO:0007669"/>
    <property type="project" value="UniProtKB-KW"/>
</dbReference>
<organism evidence="10 11">
    <name type="scientific">Pengzhenrongella sicca</name>
    <dbReference type="NCBI Taxonomy" id="2819238"/>
    <lineage>
        <taxon>Bacteria</taxon>
        <taxon>Bacillati</taxon>
        <taxon>Actinomycetota</taxon>
        <taxon>Actinomycetes</taxon>
        <taxon>Micrococcales</taxon>
        <taxon>Pengzhenrongella</taxon>
    </lineage>
</organism>
<evidence type="ECO:0000259" key="9">
    <source>
        <dbReference type="PROSITE" id="PS50059"/>
    </source>
</evidence>
<dbReference type="KEGG" id="psic:J4E96_00425"/>
<evidence type="ECO:0000256" key="1">
    <source>
        <dbReference type="ARBA" id="ARBA00000971"/>
    </source>
</evidence>
<dbReference type="SUPFAM" id="SSF54534">
    <property type="entry name" value="FKBP-like"/>
    <property type="match status" value="2"/>
</dbReference>
<comment type="catalytic activity">
    <reaction evidence="1 6">
        <text>[protein]-peptidylproline (omega=180) = [protein]-peptidylproline (omega=0)</text>
        <dbReference type="Rhea" id="RHEA:16237"/>
        <dbReference type="Rhea" id="RHEA-COMP:10747"/>
        <dbReference type="Rhea" id="RHEA-COMP:10748"/>
        <dbReference type="ChEBI" id="CHEBI:83833"/>
        <dbReference type="ChEBI" id="CHEBI:83834"/>
        <dbReference type="EC" id="5.2.1.8"/>
    </reaction>
</comment>
<evidence type="ECO:0000256" key="2">
    <source>
        <dbReference type="ARBA" id="ARBA00006577"/>
    </source>
</evidence>
<evidence type="ECO:0000256" key="4">
    <source>
        <dbReference type="ARBA" id="ARBA00023110"/>
    </source>
</evidence>
<evidence type="ECO:0000256" key="5">
    <source>
        <dbReference type="ARBA" id="ARBA00023235"/>
    </source>
</evidence>
<dbReference type="PROSITE" id="PS51257">
    <property type="entry name" value="PROKAR_LIPOPROTEIN"/>
    <property type="match status" value="1"/>
</dbReference>
<feature type="chain" id="PRO_5039270526" description="peptidylprolyl isomerase" evidence="8">
    <location>
        <begin position="27"/>
        <end position="326"/>
    </location>
</feature>
<evidence type="ECO:0000256" key="6">
    <source>
        <dbReference type="PROSITE-ProRule" id="PRU00277"/>
    </source>
</evidence>
<dbReference type="Pfam" id="PF00254">
    <property type="entry name" value="FKBP_C"/>
    <property type="match status" value="1"/>
</dbReference>
<dbReference type="PANTHER" id="PTHR43811:SF19">
    <property type="entry name" value="39 KDA FK506-BINDING NUCLEAR PROTEIN"/>
    <property type="match status" value="1"/>
</dbReference>
<gene>
    <name evidence="10" type="ORF">J4E96_00425</name>
</gene>
<evidence type="ECO:0000256" key="3">
    <source>
        <dbReference type="ARBA" id="ARBA00013194"/>
    </source>
</evidence>
<dbReference type="PANTHER" id="PTHR43811">
    <property type="entry name" value="FKBP-TYPE PEPTIDYL-PROLYL CIS-TRANS ISOMERASE FKPA"/>
    <property type="match status" value="1"/>
</dbReference>
<evidence type="ECO:0000313" key="11">
    <source>
        <dbReference type="Proteomes" id="UP000663937"/>
    </source>
</evidence>
<dbReference type="EC" id="5.2.1.8" evidence="3 6"/>
<sequence length="326" mass="32150">MRRSTRVTVAASVVSLLLFGSLAACSGDSDGTASPSASSDTEDAAASEEPTAADVAALEGVEVAGDAGAEPTLTFTQPLTVSVPTARVTSEGTGADLAEGQILTMNYIAVSGADGSTQGTTYGAAADHITLGDASLITALNTVLTGQKVGTRILLAIPGTAATADAAETPTTVMAVEVSAAKDIPNRAEGEAVAPVAGLPTVALGDDGAPTITAATGEAPTALVVQPLIKGAGAAVTAGQTVTFQYTGALWDGTVFDSSWENGAPFTTSIGTGAVIPGWDEGLVGQTVGSQVLLVVPPDKGYGETEQGSIPANSTLVFVVDILDAS</sequence>
<proteinExistence type="inferred from homology"/>
<comment type="similarity">
    <text evidence="2">Belongs to the FKBP-type PPIase family.</text>
</comment>